<proteinExistence type="predicted"/>
<gene>
    <name evidence="1" type="ORF">BC936DRAFT_147492</name>
</gene>
<protein>
    <submittedName>
        <fullName evidence="1">Uncharacterized protein</fullName>
    </submittedName>
</protein>
<reference evidence="1 2" key="1">
    <citation type="journal article" date="2018" name="New Phytol.">
        <title>Phylogenomics of Endogonaceae and evolution of mycorrhizas within Mucoromycota.</title>
        <authorList>
            <person name="Chang Y."/>
            <person name="Desiro A."/>
            <person name="Na H."/>
            <person name="Sandor L."/>
            <person name="Lipzen A."/>
            <person name="Clum A."/>
            <person name="Barry K."/>
            <person name="Grigoriev I.V."/>
            <person name="Martin F.M."/>
            <person name="Stajich J.E."/>
            <person name="Smith M.E."/>
            <person name="Bonito G."/>
            <person name="Spatafora J.W."/>
        </authorList>
    </citation>
    <scope>NUCLEOTIDE SEQUENCE [LARGE SCALE GENOMIC DNA]</scope>
    <source>
        <strain evidence="1 2">GMNB39</strain>
    </source>
</reference>
<accession>A0A433DKX3</accession>
<dbReference type="EMBL" id="RBNI01000650">
    <property type="protein sequence ID" value="RUP51544.1"/>
    <property type="molecule type" value="Genomic_DNA"/>
</dbReference>
<dbReference type="Proteomes" id="UP000268093">
    <property type="component" value="Unassembled WGS sequence"/>
</dbReference>
<name>A0A433DKX3_9FUNG</name>
<evidence type="ECO:0000313" key="1">
    <source>
        <dbReference type="EMBL" id="RUP51544.1"/>
    </source>
</evidence>
<dbReference type="OrthoDB" id="2448307at2759"/>
<keyword evidence="2" id="KW-1185">Reference proteome</keyword>
<dbReference type="AlphaFoldDB" id="A0A433DKX3"/>
<comment type="caution">
    <text evidence="1">The sequence shown here is derived from an EMBL/GenBank/DDBJ whole genome shotgun (WGS) entry which is preliminary data.</text>
</comment>
<evidence type="ECO:0000313" key="2">
    <source>
        <dbReference type="Proteomes" id="UP000268093"/>
    </source>
</evidence>
<organism evidence="1 2">
    <name type="scientific">Jimgerdemannia flammicorona</name>
    <dbReference type="NCBI Taxonomy" id="994334"/>
    <lineage>
        <taxon>Eukaryota</taxon>
        <taxon>Fungi</taxon>
        <taxon>Fungi incertae sedis</taxon>
        <taxon>Mucoromycota</taxon>
        <taxon>Mucoromycotina</taxon>
        <taxon>Endogonomycetes</taxon>
        <taxon>Endogonales</taxon>
        <taxon>Endogonaceae</taxon>
        <taxon>Jimgerdemannia</taxon>
    </lineage>
</organism>
<sequence length="222" mass="26183">MFIMFYNIEEMSTLRRDNLLRRLSPALVVYYRNFGPYSSHSPFALFLLPRIGIIITDRLTELDDKRTVIYPNSMDDPLTVAYDRYVRLVFGMAPELLSWTYTASSFSRPGHPPEHGAADCVLRHQRGEPRVRGDADRGIRDVEEEPGRFGWQMEYHTRPHARRSSTQLRHWHRRRTHRLYHPVRLPWVEAISAVRMEHLQKDWRGPDRARCACCDGIEHVTN</sequence>